<sequence length="80" mass="7918">MKTNFLSLLALAAILSFSSCGNAEKRTDGTAGEAVSDIDKAADEGGVEADATIIDNDAGPTVAADADSAMAADSTGQARP</sequence>
<evidence type="ECO:0000313" key="3">
    <source>
        <dbReference type="Proteomes" id="UP000830401"/>
    </source>
</evidence>
<proteinExistence type="predicted"/>
<feature type="signal peptide" evidence="1">
    <location>
        <begin position="1"/>
        <end position="23"/>
    </location>
</feature>
<evidence type="ECO:0000313" key="2">
    <source>
        <dbReference type="EMBL" id="UOQ66007.1"/>
    </source>
</evidence>
<accession>A0ABY4G5E9</accession>
<dbReference type="RefSeq" id="WP_245119986.1">
    <property type="nucleotide sequence ID" value="NZ_CP095061.1"/>
</dbReference>
<keyword evidence="1" id="KW-0732">Signal</keyword>
<evidence type="ECO:0000256" key="1">
    <source>
        <dbReference type="SAM" id="SignalP"/>
    </source>
</evidence>
<organism evidence="2 3">
    <name type="scientific">Hymenobacter volaticus</name>
    <dbReference type="NCBI Taxonomy" id="2932254"/>
    <lineage>
        <taxon>Bacteria</taxon>
        <taxon>Pseudomonadati</taxon>
        <taxon>Bacteroidota</taxon>
        <taxon>Cytophagia</taxon>
        <taxon>Cytophagales</taxon>
        <taxon>Hymenobacteraceae</taxon>
        <taxon>Hymenobacter</taxon>
    </lineage>
</organism>
<keyword evidence="3" id="KW-1185">Reference proteome</keyword>
<gene>
    <name evidence="2" type="ORF">MUN86_21245</name>
</gene>
<protein>
    <recommendedName>
        <fullName evidence="4">Entericidin</fullName>
    </recommendedName>
</protein>
<reference evidence="2" key="1">
    <citation type="submission" date="2022-04" db="EMBL/GenBank/DDBJ databases">
        <title>Hymenobacter sp. isolated from the air.</title>
        <authorList>
            <person name="Won M."/>
            <person name="Lee C.-M."/>
            <person name="Woen H.-Y."/>
            <person name="Kwon S.-W."/>
        </authorList>
    </citation>
    <scope>NUCLEOTIDE SEQUENCE</scope>
    <source>
        <strain evidence="2">5420S-77</strain>
    </source>
</reference>
<dbReference type="EMBL" id="CP095061">
    <property type="protein sequence ID" value="UOQ66007.1"/>
    <property type="molecule type" value="Genomic_DNA"/>
</dbReference>
<name>A0ABY4G5E9_9BACT</name>
<feature type="chain" id="PRO_5045464621" description="Entericidin" evidence="1">
    <location>
        <begin position="24"/>
        <end position="80"/>
    </location>
</feature>
<evidence type="ECO:0008006" key="4">
    <source>
        <dbReference type="Google" id="ProtNLM"/>
    </source>
</evidence>
<dbReference type="Proteomes" id="UP000830401">
    <property type="component" value="Chromosome"/>
</dbReference>
<dbReference type="PROSITE" id="PS51257">
    <property type="entry name" value="PROKAR_LIPOPROTEIN"/>
    <property type="match status" value="1"/>
</dbReference>